<accession>A0AAW9SI77</accession>
<evidence type="ECO:0000313" key="2">
    <source>
        <dbReference type="EMBL" id="MEN7550968.1"/>
    </source>
</evidence>
<reference evidence="2 3" key="1">
    <citation type="submission" date="2024-04" db="EMBL/GenBank/DDBJ databases">
        <title>Novel genus in family Flammeovirgaceae.</title>
        <authorList>
            <person name="Nguyen T.H."/>
            <person name="Vuong T.Q."/>
            <person name="Le H."/>
            <person name="Kim S.-G."/>
        </authorList>
    </citation>
    <scope>NUCLEOTIDE SEQUENCE [LARGE SCALE GENOMIC DNA]</scope>
    <source>
        <strain evidence="2 3">JCM 23209</strain>
    </source>
</reference>
<dbReference type="GO" id="GO:0047632">
    <property type="term" value="F:agmatine deiminase activity"/>
    <property type="evidence" value="ECO:0007669"/>
    <property type="project" value="TreeGrafter"/>
</dbReference>
<protein>
    <submittedName>
        <fullName evidence="2">Agmatine deiminase family protein</fullName>
    </submittedName>
</protein>
<dbReference type="GO" id="GO:0004668">
    <property type="term" value="F:protein-arginine deiminase activity"/>
    <property type="evidence" value="ECO:0007669"/>
    <property type="project" value="InterPro"/>
</dbReference>
<dbReference type="Proteomes" id="UP001403385">
    <property type="component" value="Unassembled WGS sequence"/>
</dbReference>
<dbReference type="EMBL" id="JBDKWZ010000018">
    <property type="protein sequence ID" value="MEN7550968.1"/>
    <property type="molecule type" value="Genomic_DNA"/>
</dbReference>
<gene>
    <name evidence="2" type="ORF">AAG747_23810</name>
</gene>
<keyword evidence="3" id="KW-1185">Reference proteome</keyword>
<dbReference type="Gene3D" id="3.75.10.10">
    <property type="entry name" value="L-arginine/glycine Amidinotransferase, Chain A"/>
    <property type="match status" value="1"/>
</dbReference>
<dbReference type="SUPFAM" id="SSF55909">
    <property type="entry name" value="Pentein"/>
    <property type="match status" value="1"/>
</dbReference>
<organism evidence="2 3">
    <name type="scientific">Rapidithrix thailandica</name>
    <dbReference type="NCBI Taxonomy" id="413964"/>
    <lineage>
        <taxon>Bacteria</taxon>
        <taxon>Pseudomonadati</taxon>
        <taxon>Bacteroidota</taxon>
        <taxon>Cytophagia</taxon>
        <taxon>Cytophagales</taxon>
        <taxon>Flammeovirgaceae</taxon>
        <taxon>Rapidithrix</taxon>
    </lineage>
</organism>
<sequence length="342" mass="38711">MNTIKKILPAEWATQSAVMLTWPHTQTDWVELLDEVLPAFVQIAKEISQRQQLLIVCADKCQIQKQLTGCNLSNIRLVEVPSNDTWARDHGPLTIREGEQWKLLNFEFNGWGQKFEAALDNEITKHLFDQSVFQPEVLLENIPFVLEGGSVESDGKGTIMTTTQCMLSPFRNPGFTKEQIEEKVKAYFGAERVLWLENGHLEGDDTDAHIDTLARFCDAETIAYVQCTDRQEPHYEGLKKMEEELQQFRTASGMPYRLVPLPFATAVYNEDGERLPATYANFLIINGAILAPVYGAQEDEEVIQALQVAFPKHEIIPVNCRAVIEQNGSLHCLTMQFPEGVL</sequence>
<evidence type="ECO:0000313" key="3">
    <source>
        <dbReference type="Proteomes" id="UP001403385"/>
    </source>
</evidence>
<name>A0AAW9SI77_9BACT</name>
<dbReference type="PANTHER" id="PTHR31377">
    <property type="entry name" value="AGMATINE DEIMINASE-RELATED"/>
    <property type="match status" value="1"/>
</dbReference>
<dbReference type="Pfam" id="PF04371">
    <property type="entry name" value="PAD_porph"/>
    <property type="match status" value="1"/>
</dbReference>
<dbReference type="RefSeq" id="WP_346823750.1">
    <property type="nucleotide sequence ID" value="NZ_JBDKWZ010000018.1"/>
</dbReference>
<keyword evidence="1" id="KW-0378">Hydrolase</keyword>
<proteinExistence type="predicted"/>
<dbReference type="GO" id="GO:0009446">
    <property type="term" value="P:putrescine biosynthetic process"/>
    <property type="evidence" value="ECO:0007669"/>
    <property type="project" value="InterPro"/>
</dbReference>
<comment type="caution">
    <text evidence="2">The sequence shown here is derived from an EMBL/GenBank/DDBJ whole genome shotgun (WGS) entry which is preliminary data.</text>
</comment>
<dbReference type="InterPro" id="IPR007466">
    <property type="entry name" value="Peptidyl-Arg-deiminase_porph"/>
</dbReference>
<dbReference type="AlphaFoldDB" id="A0AAW9SI77"/>
<dbReference type="PANTHER" id="PTHR31377:SF0">
    <property type="entry name" value="AGMATINE DEIMINASE-RELATED"/>
    <property type="match status" value="1"/>
</dbReference>
<evidence type="ECO:0000256" key="1">
    <source>
        <dbReference type="ARBA" id="ARBA00022801"/>
    </source>
</evidence>